<dbReference type="PROSITE" id="PS50942">
    <property type="entry name" value="ENTH"/>
    <property type="match status" value="1"/>
</dbReference>
<dbReference type="Gene3D" id="1.25.40.90">
    <property type="match status" value="1"/>
</dbReference>
<dbReference type="GO" id="GO:0030125">
    <property type="term" value="C:clathrin vesicle coat"/>
    <property type="evidence" value="ECO:0007669"/>
    <property type="project" value="TreeGrafter"/>
</dbReference>
<protein>
    <submittedName>
        <fullName evidence="6">ENTH/VHS family protein</fullName>
    </submittedName>
</protein>
<dbReference type="SUPFAM" id="SSF48464">
    <property type="entry name" value="ENTH/VHS domain"/>
    <property type="match status" value="1"/>
</dbReference>
<dbReference type="GO" id="GO:0005794">
    <property type="term" value="C:Golgi apparatus"/>
    <property type="evidence" value="ECO:0007669"/>
    <property type="project" value="UniProtKB-SubCell"/>
</dbReference>
<evidence type="ECO:0000313" key="7">
    <source>
        <dbReference type="Proteomes" id="UP001140206"/>
    </source>
</evidence>
<sequence>MSIATGLQDIKKQASFFLKEKIQTARLALTDVTPVQLLTEESTNGNSSAPDVRLISRAAFEIDDYCRIVPILHRRLAKFEKKQWREPYNSLVLLEHLLTHGHERIADEFQNIKGTAQEMCKFQFIDEKGFKSGIVMKKKSEKVLKLLEKGPLFREERERARKISRGIQGFGSFSQNSISNNAIANEKASNFIGRSISLYEDHGYNEKDDEKENSKLSLDDKLNLTSENIESEPFIVPGAGEELKKGLVKKGRGG</sequence>
<gene>
    <name evidence="6" type="ORF">LUZ62_067499</name>
</gene>
<evidence type="ECO:0000313" key="6">
    <source>
        <dbReference type="EMBL" id="KAJ4757124.1"/>
    </source>
</evidence>
<dbReference type="PANTHER" id="PTHR12276">
    <property type="entry name" value="EPSIN/ENT-RELATED"/>
    <property type="match status" value="1"/>
</dbReference>
<evidence type="ECO:0000259" key="5">
    <source>
        <dbReference type="PROSITE" id="PS50942"/>
    </source>
</evidence>
<dbReference type="EMBL" id="JAMFTS010000004">
    <property type="protein sequence ID" value="KAJ4757124.1"/>
    <property type="molecule type" value="Genomic_DNA"/>
</dbReference>
<accession>A0AAV8CMW0</accession>
<dbReference type="AlphaFoldDB" id="A0AAV8CMW0"/>
<organism evidence="6 7">
    <name type="scientific">Rhynchospora pubera</name>
    <dbReference type="NCBI Taxonomy" id="906938"/>
    <lineage>
        <taxon>Eukaryota</taxon>
        <taxon>Viridiplantae</taxon>
        <taxon>Streptophyta</taxon>
        <taxon>Embryophyta</taxon>
        <taxon>Tracheophyta</taxon>
        <taxon>Spermatophyta</taxon>
        <taxon>Magnoliopsida</taxon>
        <taxon>Liliopsida</taxon>
        <taxon>Poales</taxon>
        <taxon>Cyperaceae</taxon>
        <taxon>Cyperoideae</taxon>
        <taxon>Rhynchosporeae</taxon>
        <taxon>Rhynchospora</taxon>
    </lineage>
</organism>
<reference evidence="6" key="1">
    <citation type="submission" date="2022-08" db="EMBL/GenBank/DDBJ databases">
        <authorList>
            <person name="Marques A."/>
        </authorList>
    </citation>
    <scope>NUCLEOTIDE SEQUENCE</scope>
    <source>
        <strain evidence="6">RhyPub2mFocal</strain>
        <tissue evidence="6">Leaves</tissue>
    </source>
</reference>
<dbReference type="InterPro" id="IPR008942">
    <property type="entry name" value="ENTH_VHS"/>
</dbReference>
<comment type="subcellular location">
    <subcellularLocation>
        <location evidence="1">Cytoplasmic vesicle</location>
        <location evidence="1">Clathrin-coated vesicle</location>
    </subcellularLocation>
    <subcellularLocation>
        <location evidence="2">Golgi apparatus</location>
    </subcellularLocation>
</comment>
<name>A0AAV8CMW0_9POAL</name>
<evidence type="ECO:0000256" key="1">
    <source>
        <dbReference type="ARBA" id="ARBA00004132"/>
    </source>
</evidence>
<keyword evidence="4" id="KW-0968">Cytoplasmic vesicle</keyword>
<dbReference type="Pfam" id="PF01417">
    <property type="entry name" value="ENTH"/>
    <property type="match status" value="1"/>
</dbReference>
<evidence type="ECO:0000256" key="4">
    <source>
        <dbReference type="ARBA" id="ARBA00023329"/>
    </source>
</evidence>
<dbReference type="GO" id="GO:0005543">
    <property type="term" value="F:phospholipid binding"/>
    <property type="evidence" value="ECO:0007669"/>
    <property type="project" value="TreeGrafter"/>
</dbReference>
<dbReference type="CDD" id="cd03571">
    <property type="entry name" value="ENTH"/>
    <property type="match status" value="1"/>
</dbReference>
<evidence type="ECO:0000256" key="3">
    <source>
        <dbReference type="ARBA" id="ARBA00023034"/>
    </source>
</evidence>
<dbReference type="Proteomes" id="UP001140206">
    <property type="component" value="Chromosome 4"/>
</dbReference>
<feature type="domain" description="ENTH" evidence="5">
    <location>
        <begin position="17"/>
        <end position="157"/>
    </location>
</feature>
<dbReference type="PANTHER" id="PTHR12276:SF116">
    <property type="entry name" value="ENTH_VHS FAMILY PROTEIN"/>
    <property type="match status" value="1"/>
</dbReference>
<keyword evidence="3" id="KW-0333">Golgi apparatus</keyword>
<comment type="caution">
    <text evidence="6">The sequence shown here is derived from an EMBL/GenBank/DDBJ whole genome shotgun (WGS) entry which is preliminary data.</text>
</comment>
<dbReference type="GO" id="GO:0030276">
    <property type="term" value="F:clathrin binding"/>
    <property type="evidence" value="ECO:0007669"/>
    <property type="project" value="TreeGrafter"/>
</dbReference>
<evidence type="ECO:0000256" key="2">
    <source>
        <dbReference type="ARBA" id="ARBA00004555"/>
    </source>
</evidence>
<keyword evidence="7" id="KW-1185">Reference proteome</keyword>
<dbReference type="GO" id="GO:0005886">
    <property type="term" value="C:plasma membrane"/>
    <property type="evidence" value="ECO:0007669"/>
    <property type="project" value="TreeGrafter"/>
</dbReference>
<dbReference type="SMART" id="SM00273">
    <property type="entry name" value="ENTH"/>
    <property type="match status" value="1"/>
</dbReference>
<dbReference type="GO" id="GO:0006897">
    <property type="term" value="P:endocytosis"/>
    <property type="evidence" value="ECO:0007669"/>
    <property type="project" value="TreeGrafter"/>
</dbReference>
<dbReference type="InterPro" id="IPR013809">
    <property type="entry name" value="ENTH"/>
</dbReference>
<dbReference type="GO" id="GO:0005768">
    <property type="term" value="C:endosome"/>
    <property type="evidence" value="ECO:0007669"/>
    <property type="project" value="TreeGrafter"/>
</dbReference>
<proteinExistence type="predicted"/>